<keyword evidence="6" id="KW-0862">Zinc</keyword>
<evidence type="ECO:0008006" key="12">
    <source>
        <dbReference type="Google" id="ProtNLM"/>
    </source>
</evidence>
<evidence type="ECO:0000256" key="9">
    <source>
        <dbReference type="SAM" id="SignalP"/>
    </source>
</evidence>
<keyword evidence="4" id="KW-0479">Metal-binding</keyword>
<comment type="caution">
    <text evidence="10">The sequence shown here is derived from an EMBL/GenBank/DDBJ whole genome shotgun (WGS) entry which is preliminary data.</text>
</comment>
<dbReference type="InterPro" id="IPR050414">
    <property type="entry name" value="Fungal_M35_metalloproteases"/>
</dbReference>
<accession>A0ABQ9P9X4</accession>
<dbReference type="InterPro" id="IPR024079">
    <property type="entry name" value="MetalloPept_cat_dom_sf"/>
</dbReference>
<feature type="chain" id="PRO_5047166834" description="Lysine-specific metallo-endopeptidase domain-containing protein" evidence="9">
    <location>
        <begin position="19"/>
        <end position="604"/>
    </location>
</feature>
<evidence type="ECO:0000256" key="7">
    <source>
        <dbReference type="ARBA" id="ARBA00023049"/>
    </source>
</evidence>
<evidence type="ECO:0000256" key="3">
    <source>
        <dbReference type="ARBA" id="ARBA00022670"/>
    </source>
</evidence>
<feature type="compositionally biased region" description="Low complexity" evidence="8">
    <location>
        <begin position="30"/>
        <end position="44"/>
    </location>
</feature>
<dbReference type="Gene3D" id="3.40.390.10">
    <property type="entry name" value="Collagenase (Catalytic Domain)"/>
    <property type="match status" value="1"/>
</dbReference>
<gene>
    <name evidence="10" type="ORF">H2201_000052</name>
</gene>
<reference evidence="10" key="1">
    <citation type="submission" date="2022-10" db="EMBL/GenBank/DDBJ databases">
        <title>Culturing micro-colonial fungi from biological soil crusts in the Mojave desert and describing Neophaeococcomyces mojavensis, and introducing the new genera and species Taxawa tesnikishii.</title>
        <authorList>
            <person name="Kurbessoian T."/>
            <person name="Stajich J.E."/>
        </authorList>
    </citation>
    <scope>NUCLEOTIDE SEQUENCE</scope>
    <source>
        <strain evidence="10">TK_1</strain>
    </source>
</reference>
<comment type="cofactor">
    <cofactor evidence="1">
        <name>Zn(2+)</name>
        <dbReference type="ChEBI" id="CHEBI:29105"/>
    </cofactor>
</comment>
<evidence type="ECO:0000313" key="11">
    <source>
        <dbReference type="Proteomes" id="UP001172684"/>
    </source>
</evidence>
<evidence type="ECO:0000256" key="4">
    <source>
        <dbReference type="ARBA" id="ARBA00022723"/>
    </source>
</evidence>
<dbReference type="EMBL" id="JAPDRL010000001">
    <property type="protein sequence ID" value="KAJ9669668.1"/>
    <property type="molecule type" value="Genomic_DNA"/>
</dbReference>
<dbReference type="PANTHER" id="PTHR37016">
    <property type="match status" value="1"/>
</dbReference>
<keyword evidence="7" id="KW-0482">Metalloprotease</keyword>
<evidence type="ECO:0000256" key="5">
    <source>
        <dbReference type="ARBA" id="ARBA00022801"/>
    </source>
</evidence>
<evidence type="ECO:0000256" key="8">
    <source>
        <dbReference type="SAM" id="MobiDB-lite"/>
    </source>
</evidence>
<dbReference type="SUPFAM" id="SSF55486">
    <property type="entry name" value="Metalloproteases ('zincins'), catalytic domain"/>
    <property type="match status" value="1"/>
</dbReference>
<organism evidence="10 11">
    <name type="scientific">Coniosporium apollinis</name>
    <dbReference type="NCBI Taxonomy" id="61459"/>
    <lineage>
        <taxon>Eukaryota</taxon>
        <taxon>Fungi</taxon>
        <taxon>Dikarya</taxon>
        <taxon>Ascomycota</taxon>
        <taxon>Pezizomycotina</taxon>
        <taxon>Dothideomycetes</taxon>
        <taxon>Dothideomycetes incertae sedis</taxon>
        <taxon>Coniosporium</taxon>
    </lineage>
</organism>
<name>A0ABQ9P9X4_9PEZI</name>
<protein>
    <recommendedName>
        <fullName evidence="12">Lysine-specific metallo-endopeptidase domain-containing protein</fullName>
    </recommendedName>
</protein>
<evidence type="ECO:0000256" key="1">
    <source>
        <dbReference type="ARBA" id="ARBA00001947"/>
    </source>
</evidence>
<dbReference type="PANTHER" id="PTHR37016:SF3">
    <property type="entry name" value="NEUTRAL PROTEASE 2-RELATED"/>
    <property type="match status" value="1"/>
</dbReference>
<comment type="similarity">
    <text evidence="2">Belongs to the peptidase M35 family.</text>
</comment>
<keyword evidence="3" id="KW-0645">Protease</keyword>
<proteinExistence type="inferred from homology"/>
<evidence type="ECO:0000256" key="6">
    <source>
        <dbReference type="ARBA" id="ARBA00022833"/>
    </source>
</evidence>
<sequence>MRPSAFILPLLYAALVAAAPHVPRQELVDPDNPSSSNPQSPPSSLRDAPRPAENIFQNGLTPVPAECTDFRKPSDECLNALKGQDGDVVALSSGSLKFDDKSCTDEQKSFLETAAWDALTLGTYASFHSPPKSARDIASWKTYMGPNYAEYQQRIGDNFNRVKDFKTNQKFDIITSCEDTQKQCDVEVDGKSVGGYAWTYYGWLGAYHYITLCPPFFTLDTLEQKITSIEDALQRGELKYAEEAQWQKNSGQFFLHEMMHLNSIGIPHINDEQLDPEHETSKYAYGPKVVYKLAQRRLDQRGGAKRASTNADSYAWLANTIYFWDLTGYFPKPPGFKVADIDDISSGGEDRAQDVFPIHLGDITAETSEEELQSRFQAALEGWKTSEPPAALPPANDIPPPDCATEGIAFSQLPAEASIDSFCNQRQYWDTVLVPSVSFGTGQTNDGRGKALGVSEVYNLESTSDELWLGVFFARDECVGSTPFTLGQTDQEKLDHCKARFGTVLNGCRTDTITDKKGGTLRDGCAVYTVTKRPNGEKPFEGWDADQGDFTCKETDTSAIGGPASPLHGTCTCWYSGYPGLIDTFKMPTSKNCADVNRAELVNN</sequence>
<keyword evidence="5" id="KW-0378">Hydrolase</keyword>
<feature type="region of interest" description="Disordered" evidence="8">
    <location>
        <begin position="25"/>
        <end position="60"/>
    </location>
</feature>
<keyword evidence="11" id="KW-1185">Reference proteome</keyword>
<dbReference type="Proteomes" id="UP001172684">
    <property type="component" value="Unassembled WGS sequence"/>
</dbReference>
<evidence type="ECO:0000256" key="2">
    <source>
        <dbReference type="ARBA" id="ARBA00010279"/>
    </source>
</evidence>
<keyword evidence="9" id="KW-0732">Signal</keyword>
<evidence type="ECO:0000313" key="10">
    <source>
        <dbReference type="EMBL" id="KAJ9669668.1"/>
    </source>
</evidence>
<feature type="signal peptide" evidence="9">
    <location>
        <begin position="1"/>
        <end position="18"/>
    </location>
</feature>